<evidence type="ECO:0000256" key="1">
    <source>
        <dbReference type="SAM" id="Coils"/>
    </source>
</evidence>
<dbReference type="EMBL" id="DQVE01000012">
    <property type="protein sequence ID" value="HIP97977.1"/>
    <property type="molecule type" value="Genomic_DNA"/>
</dbReference>
<evidence type="ECO:0000313" key="2">
    <source>
        <dbReference type="EMBL" id="HIP97977.1"/>
    </source>
</evidence>
<accession>A0A9D0YNT7</accession>
<keyword evidence="1" id="KW-0175">Coiled coil</keyword>
<dbReference type="Proteomes" id="UP000606463">
    <property type="component" value="Unassembled WGS sequence"/>
</dbReference>
<evidence type="ECO:0000313" key="3">
    <source>
        <dbReference type="Proteomes" id="UP000606463"/>
    </source>
</evidence>
<dbReference type="AlphaFoldDB" id="A0A9D0YNT7"/>
<comment type="caution">
    <text evidence="2">The sequence shown here is derived from an EMBL/GenBank/DDBJ whole genome shotgun (WGS) entry which is preliminary data.</text>
</comment>
<reference evidence="2" key="1">
    <citation type="journal article" date="2020" name="ISME J.">
        <title>Gammaproteobacteria mediating utilization of methyl-, sulfur- and petroleum organic compounds in deep ocean hydrothermal plumes.</title>
        <authorList>
            <person name="Zhou Z."/>
            <person name="Liu Y."/>
            <person name="Pan J."/>
            <person name="Cron B.R."/>
            <person name="Toner B.M."/>
            <person name="Anantharaman K."/>
            <person name="Breier J.A."/>
            <person name="Dick G.J."/>
            <person name="Li M."/>
        </authorList>
    </citation>
    <scope>NUCLEOTIDE SEQUENCE</scope>
    <source>
        <strain evidence="2">SZUA-1501</strain>
    </source>
</reference>
<gene>
    <name evidence="2" type="ORF">EYH37_01225</name>
</gene>
<protein>
    <submittedName>
        <fullName evidence="2">Response regulator transcription factor</fullName>
    </submittedName>
</protein>
<dbReference type="Pfam" id="PF13384">
    <property type="entry name" value="HTH_23"/>
    <property type="match status" value="1"/>
</dbReference>
<feature type="non-terminal residue" evidence="2">
    <location>
        <position position="1"/>
    </location>
</feature>
<feature type="coiled-coil region" evidence="1">
    <location>
        <begin position="8"/>
        <end position="35"/>
    </location>
</feature>
<sequence>LREKGLSIREIAKELRVTERTIRNWSAEAEKMEETSKISASLLTPRRHSFARRQGYEASMYHMQIQDEWCLHLRRFRFFHEKFKFSTKNLNWFITCK</sequence>
<proteinExistence type="predicted"/>
<organism evidence="2 3">
    <name type="scientific">Aquifex aeolicus</name>
    <dbReference type="NCBI Taxonomy" id="63363"/>
    <lineage>
        <taxon>Bacteria</taxon>
        <taxon>Pseudomonadati</taxon>
        <taxon>Aquificota</taxon>
        <taxon>Aquificia</taxon>
        <taxon>Aquificales</taxon>
        <taxon>Aquificaceae</taxon>
        <taxon>Aquifex</taxon>
    </lineage>
</organism>
<name>A0A9D0YNT7_AQUAO</name>